<evidence type="ECO:0000256" key="4">
    <source>
        <dbReference type="ARBA" id="ARBA00023163"/>
    </source>
</evidence>
<dbReference type="Gene3D" id="1.10.1740.10">
    <property type="match status" value="1"/>
</dbReference>
<dbReference type="InterPro" id="IPR013249">
    <property type="entry name" value="RNA_pol_sigma70_r4_t2"/>
</dbReference>
<evidence type="ECO:0000256" key="2">
    <source>
        <dbReference type="ARBA" id="ARBA00023015"/>
    </source>
</evidence>
<dbReference type="GO" id="GO:0006352">
    <property type="term" value="P:DNA-templated transcription initiation"/>
    <property type="evidence" value="ECO:0007669"/>
    <property type="project" value="InterPro"/>
</dbReference>
<organism evidence="7 8">
    <name type="scientific">Ginsengibacter hankyongi</name>
    <dbReference type="NCBI Taxonomy" id="2607284"/>
    <lineage>
        <taxon>Bacteria</taxon>
        <taxon>Pseudomonadati</taxon>
        <taxon>Bacteroidota</taxon>
        <taxon>Chitinophagia</taxon>
        <taxon>Chitinophagales</taxon>
        <taxon>Chitinophagaceae</taxon>
        <taxon>Ginsengibacter</taxon>
    </lineage>
</organism>
<dbReference type="GO" id="GO:0016987">
    <property type="term" value="F:sigma factor activity"/>
    <property type="evidence" value="ECO:0007669"/>
    <property type="project" value="UniProtKB-KW"/>
</dbReference>
<keyword evidence="3" id="KW-0731">Sigma factor</keyword>
<dbReference type="NCBIfam" id="TIGR02937">
    <property type="entry name" value="sigma70-ECF"/>
    <property type="match status" value="1"/>
</dbReference>
<keyword evidence="8" id="KW-1185">Reference proteome</keyword>
<dbReference type="InterPro" id="IPR039425">
    <property type="entry name" value="RNA_pol_sigma-70-like"/>
</dbReference>
<dbReference type="InterPro" id="IPR007627">
    <property type="entry name" value="RNA_pol_sigma70_r2"/>
</dbReference>
<keyword evidence="4" id="KW-0804">Transcription</keyword>
<evidence type="ECO:0000256" key="3">
    <source>
        <dbReference type="ARBA" id="ARBA00023082"/>
    </source>
</evidence>
<dbReference type="AlphaFoldDB" id="A0A5J5IDC9"/>
<dbReference type="InterPro" id="IPR014327">
    <property type="entry name" value="RNA_pol_sigma70_bacteroid"/>
</dbReference>
<dbReference type="Proteomes" id="UP000326903">
    <property type="component" value="Unassembled WGS sequence"/>
</dbReference>
<gene>
    <name evidence="7" type="ORF">FW778_16900</name>
</gene>
<dbReference type="InterPro" id="IPR013325">
    <property type="entry name" value="RNA_pol_sigma_r2"/>
</dbReference>
<dbReference type="SUPFAM" id="SSF88946">
    <property type="entry name" value="Sigma2 domain of RNA polymerase sigma factors"/>
    <property type="match status" value="1"/>
</dbReference>
<accession>A0A5J5IDC9</accession>
<dbReference type="InterPro" id="IPR014284">
    <property type="entry name" value="RNA_pol_sigma-70_dom"/>
</dbReference>
<evidence type="ECO:0000313" key="8">
    <source>
        <dbReference type="Proteomes" id="UP000326903"/>
    </source>
</evidence>
<comment type="caution">
    <text evidence="7">The sequence shown here is derived from an EMBL/GenBank/DDBJ whole genome shotgun (WGS) entry which is preliminary data.</text>
</comment>
<protein>
    <submittedName>
        <fullName evidence="7">RNA polymerase sigma-70 factor</fullName>
    </submittedName>
</protein>
<keyword evidence="2" id="KW-0805">Transcription regulation</keyword>
<dbReference type="Pfam" id="PF04542">
    <property type="entry name" value="Sigma70_r2"/>
    <property type="match status" value="1"/>
</dbReference>
<dbReference type="EMBL" id="VYQF01000005">
    <property type="protein sequence ID" value="KAA9037767.1"/>
    <property type="molecule type" value="Genomic_DNA"/>
</dbReference>
<feature type="domain" description="RNA polymerase sigma factor 70 region 4 type 2" evidence="6">
    <location>
        <begin position="132"/>
        <end position="179"/>
    </location>
</feature>
<dbReference type="Pfam" id="PF08281">
    <property type="entry name" value="Sigma70_r4_2"/>
    <property type="match status" value="1"/>
</dbReference>
<dbReference type="PANTHER" id="PTHR43133:SF46">
    <property type="entry name" value="RNA POLYMERASE SIGMA-70 FACTOR ECF SUBFAMILY"/>
    <property type="match status" value="1"/>
</dbReference>
<dbReference type="InterPro" id="IPR013324">
    <property type="entry name" value="RNA_pol_sigma_r3/r4-like"/>
</dbReference>
<name>A0A5J5IDC9_9BACT</name>
<dbReference type="Gene3D" id="1.10.10.10">
    <property type="entry name" value="Winged helix-like DNA-binding domain superfamily/Winged helix DNA-binding domain"/>
    <property type="match status" value="1"/>
</dbReference>
<reference evidence="7 8" key="1">
    <citation type="submission" date="2019-09" db="EMBL/GenBank/DDBJ databases">
        <title>Draft genome sequence of Ginsengibacter sp. BR5-29.</title>
        <authorList>
            <person name="Im W.-T."/>
        </authorList>
    </citation>
    <scope>NUCLEOTIDE SEQUENCE [LARGE SCALE GENOMIC DNA]</scope>
    <source>
        <strain evidence="7 8">BR5-29</strain>
    </source>
</reference>
<evidence type="ECO:0000259" key="5">
    <source>
        <dbReference type="Pfam" id="PF04542"/>
    </source>
</evidence>
<dbReference type="GO" id="GO:0003677">
    <property type="term" value="F:DNA binding"/>
    <property type="evidence" value="ECO:0007669"/>
    <property type="project" value="InterPro"/>
</dbReference>
<proteinExistence type="inferred from homology"/>
<dbReference type="CDD" id="cd06171">
    <property type="entry name" value="Sigma70_r4"/>
    <property type="match status" value="1"/>
</dbReference>
<evidence type="ECO:0000259" key="6">
    <source>
        <dbReference type="Pfam" id="PF08281"/>
    </source>
</evidence>
<dbReference type="InterPro" id="IPR036388">
    <property type="entry name" value="WH-like_DNA-bd_sf"/>
</dbReference>
<evidence type="ECO:0000313" key="7">
    <source>
        <dbReference type="EMBL" id="KAA9037767.1"/>
    </source>
</evidence>
<sequence>MNQIALLNKNSFTEKDLLLLASKGCEDSFTNLFHLYKDRLYTFVLRLTNSEEQTLDLIQDIFMKLWMNRSVLATVDNLGSYIFRSARNNIINSFKRAMNEASILSELQAPNNLHKDVEINFEYKILESKFKNVVKKLPPQQRLVYTLSRDQGLKHEEIAQQLHISTSTVKNHMVEALKNIRMFLKNELDIAEFY</sequence>
<dbReference type="SUPFAM" id="SSF88659">
    <property type="entry name" value="Sigma3 and sigma4 domains of RNA polymerase sigma factors"/>
    <property type="match status" value="1"/>
</dbReference>
<feature type="domain" description="RNA polymerase sigma-70 region 2" evidence="5">
    <location>
        <begin position="32"/>
        <end position="97"/>
    </location>
</feature>
<dbReference type="NCBIfam" id="TIGR02985">
    <property type="entry name" value="Sig70_bacteroi1"/>
    <property type="match status" value="1"/>
</dbReference>
<evidence type="ECO:0000256" key="1">
    <source>
        <dbReference type="ARBA" id="ARBA00010641"/>
    </source>
</evidence>
<dbReference type="PANTHER" id="PTHR43133">
    <property type="entry name" value="RNA POLYMERASE ECF-TYPE SIGMA FACTO"/>
    <property type="match status" value="1"/>
</dbReference>
<comment type="similarity">
    <text evidence="1">Belongs to the sigma-70 factor family. ECF subfamily.</text>
</comment>